<evidence type="ECO:0000256" key="7">
    <source>
        <dbReference type="PIRSR" id="PIRSR614186-1"/>
    </source>
</evidence>
<gene>
    <name evidence="9" type="ORF">RR46_10551</name>
</gene>
<dbReference type="InterPro" id="IPR000801">
    <property type="entry name" value="Esterase-like"/>
</dbReference>
<comment type="function">
    <text evidence="1 8">Serine hydrolase involved in the detoxification of formaldehyde.</text>
</comment>
<dbReference type="FunFam" id="3.40.50.1820:FF:000002">
    <property type="entry name" value="S-formylglutathione hydrolase"/>
    <property type="match status" value="1"/>
</dbReference>
<dbReference type="GO" id="GO:0018738">
    <property type="term" value="F:S-formylglutathione hydrolase activity"/>
    <property type="evidence" value="ECO:0007669"/>
    <property type="project" value="UniProtKB-EC"/>
</dbReference>
<evidence type="ECO:0000256" key="3">
    <source>
        <dbReference type="ARBA" id="ARBA00012479"/>
    </source>
</evidence>
<keyword evidence="8" id="KW-0963">Cytoplasm</keyword>
<evidence type="ECO:0000256" key="6">
    <source>
        <dbReference type="ARBA" id="ARBA00022801"/>
    </source>
</evidence>
<evidence type="ECO:0000256" key="2">
    <source>
        <dbReference type="ARBA" id="ARBA00005622"/>
    </source>
</evidence>
<feature type="active site" description="Charge relay system" evidence="7">
    <location>
        <position position="315"/>
    </location>
</feature>
<feature type="active site" description="Charge relay system" evidence="7">
    <location>
        <position position="238"/>
    </location>
</feature>
<dbReference type="GO" id="GO:0046294">
    <property type="term" value="P:formaldehyde catabolic process"/>
    <property type="evidence" value="ECO:0007669"/>
    <property type="project" value="InterPro"/>
</dbReference>
<reference evidence="9 10" key="1">
    <citation type="journal article" date="2015" name="Nat. Commun.">
        <title>Outbred genome sequencing and CRISPR/Cas9 gene editing in butterflies.</title>
        <authorList>
            <person name="Li X."/>
            <person name="Fan D."/>
            <person name="Zhang W."/>
            <person name="Liu G."/>
            <person name="Zhang L."/>
            <person name="Zhao L."/>
            <person name="Fang X."/>
            <person name="Chen L."/>
            <person name="Dong Y."/>
            <person name="Chen Y."/>
            <person name="Ding Y."/>
            <person name="Zhao R."/>
            <person name="Feng M."/>
            <person name="Zhu Y."/>
            <person name="Feng Y."/>
            <person name="Jiang X."/>
            <person name="Zhu D."/>
            <person name="Xiang H."/>
            <person name="Feng X."/>
            <person name="Li S."/>
            <person name="Wang J."/>
            <person name="Zhang G."/>
            <person name="Kronforst M.R."/>
            <person name="Wang W."/>
        </authorList>
    </citation>
    <scope>NUCLEOTIDE SEQUENCE [LARGE SCALE GENOMIC DNA]</scope>
    <source>
        <strain evidence="9">Ya'a_city_454_Px</strain>
        <tissue evidence="9">Whole body</tissue>
    </source>
</reference>
<dbReference type="AlphaFoldDB" id="A0A194PIP3"/>
<dbReference type="NCBIfam" id="TIGR02821">
    <property type="entry name" value="fghA_ester_D"/>
    <property type="match status" value="1"/>
</dbReference>
<name>A0A194PIP3_PAPXU</name>
<dbReference type="EC" id="3.1.2.12" evidence="3 8"/>
<keyword evidence="5 8" id="KW-0719">Serine esterase</keyword>
<evidence type="ECO:0000256" key="5">
    <source>
        <dbReference type="ARBA" id="ARBA00022487"/>
    </source>
</evidence>
<dbReference type="SUPFAM" id="SSF53474">
    <property type="entry name" value="alpha/beta-Hydrolases"/>
    <property type="match status" value="1"/>
</dbReference>
<dbReference type="PANTHER" id="PTHR10061:SF0">
    <property type="entry name" value="S-FORMYLGLUTATHIONE HYDROLASE"/>
    <property type="match status" value="1"/>
</dbReference>
<comment type="subcellular location">
    <subcellularLocation>
        <location evidence="8">Cytoplasm</location>
    </subcellularLocation>
</comment>
<comment type="catalytic activity">
    <reaction evidence="8">
        <text>S-formylglutathione + H2O = formate + glutathione + H(+)</text>
        <dbReference type="Rhea" id="RHEA:14961"/>
        <dbReference type="ChEBI" id="CHEBI:15377"/>
        <dbReference type="ChEBI" id="CHEBI:15378"/>
        <dbReference type="ChEBI" id="CHEBI:15740"/>
        <dbReference type="ChEBI" id="CHEBI:57688"/>
        <dbReference type="ChEBI" id="CHEBI:57925"/>
        <dbReference type="EC" id="3.1.2.12"/>
    </reaction>
</comment>
<dbReference type="PANTHER" id="PTHR10061">
    <property type="entry name" value="S-FORMYLGLUTATHIONE HYDROLASE"/>
    <property type="match status" value="1"/>
</dbReference>
<dbReference type="Gene3D" id="3.40.50.1820">
    <property type="entry name" value="alpha/beta hydrolase"/>
    <property type="match status" value="1"/>
</dbReference>
<dbReference type="STRING" id="66420.A0A194PIP3"/>
<dbReference type="Pfam" id="PF00756">
    <property type="entry name" value="Esterase"/>
    <property type="match status" value="1"/>
</dbReference>
<organism evidence="9 10">
    <name type="scientific">Papilio xuthus</name>
    <name type="common">Asian swallowtail butterfly</name>
    <dbReference type="NCBI Taxonomy" id="66420"/>
    <lineage>
        <taxon>Eukaryota</taxon>
        <taxon>Metazoa</taxon>
        <taxon>Ecdysozoa</taxon>
        <taxon>Arthropoda</taxon>
        <taxon>Hexapoda</taxon>
        <taxon>Insecta</taxon>
        <taxon>Pterygota</taxon>
        <taxon>Neoptera</taxon>
        <taxon>Endopterygota</taxon>
        <taxon>Lepidoptera</taxon>
        <taxon>Glossata</taxon>
        <taxon>Ditrysia</taxon>
        <taxon>Papilionoidea</taxon>
        <taxon>Papilionidae</taxon>
        <taxon>Papilioninae</taxon>
        <taxon>Papilio</taxon>
    </lineage>
</organism>
<sequence>MTGRHILQLYQKFLNKHPYLVQAIQTGALMGAGDYISQTLVEKKSMKNIDLVRTLRFSSIGFFAGLSRQLETMLQDLDIRNKLRMDSLELVSSNKIFGGLQKVYTHESAELKCKMNFSIYLPPQAEGGDVKLPVIFYLSGLTCTEQNFITKSGFQRYAAEHGIIVVGPDTSPRGVKIHGDDESWDFGVSAGFYLDATKEPWSNNYRMGSYLNKELYHLILKAFDNVVDPGRIGIMGHSMGGHGALVSTLQNPGLYKSVSAFAPICNPTACPWGVKAFTGYLGDDENKWKEWDATELVKKYEGPPLTLFLDQGAADKFYIEKQLLPENLVKACRSVEVPVILNLREGYDHSYYYISTYIGEHFDFHAKILKA</sequence>
<keyword evidence="10" id="KW-1185">Reference proteome</keyword>
<evidence type="ECO:0000256" key="4">
    <source>
        <dbReference type="ARBA" id="ARBA00016774"/>
    </source>
</evidence>
<dbReference type="InterPro" id="IPR014186">
    <property type="entry name" value="S-formylglutathione_hydrol"/>
</dbReference>
<evidence type="ECO:0000313" key="10">
    <source>
        <dbReference type="Proteomes" id="UP000053268"/>
    </source>
</evidence>
<dbReference type="EMBL" id="KQ459602">
    <property type="protein sequence ID" value="KPI93291.1"/>
    <property type="molecule type" value="Genomic_DNA"/>
</dbReference>
<dbReference type="GO" id="GO:0005829">
    <property type="term" value="C:cytosol"/>
    <property type="evidence" value="ECO:0007669"/>
    <property type="project" value="TreeGrafter"/>
</dbReference>
<dbReference type="GO" id="GO:0052689">
    <property type="term" value="F:carboxylic ester hydrolase activity"/>
    <property type="evidence" value="ECO:0007669"/>
    <property type="project" value="UniProtKB-KW"/>
</dbReference>
<accession>A0A194PIP3</accession>
<keyword evidence="6 8" id="KW-0378">Hydrolase</keyword>
<feature type="active site" description="Charge relay system" evidence="7">
    <location>
        <position position="349"/>
    </location>
</feature>
<evidence type="ECO:0000313" key="9">
    <source>
        <dbReference type="EMBL" id="KPI93291.1"/>
    </source>
</evidence>
<protein>
    <recommendedName>
        <fullName evidence="4 8">S-formylglutathione hydrolase</fullName>
        <ecNumber evidence="3 8">3.1.2.12</ecNumber>
    </recommendedName>
</protein>
<evidence type="ECO:0000256" key="1">
    <source>
        <dbReference type="ARBA" id="ARBA00002608"/>
    </source>
</evidence>
<comment type="similarity">
    <text evidence="2 8">Belongs to the esterase D family.</text>
</comment>
<proteinExistence type="inferred from homology"/>
<dbReference type="InterPro" id="IPR029058">
    <property type="entry name" value="AB_hydrolase_fold"/>
</dbReference>
<evidence type="ECO:0000256" key="8">
    <source>
        <dbReference type="RuleBase" id="RU363068"/>
    </source>
</evidence>
<dbReference type="Proteomes" id="UP000053268">
    <property type="component" value="Unassembled WGS sequence"/>
</dbReference>